<organism evidence="2 3">
    <name type="scientific">Hibiscus sabdariffa</name>
    <name type="common">roselle</name>
    <dbReference type="NCBI Taxonomy" id="183260"/>
    <lineage>
        <taxon>Eukaryota</taxon>
        <taxon>Viridiplantae</taxon>
        <taxon>Streptophyta</taxon>
        <taxon>Embryophyta</taxon>
        <taxon>Tracheophyta</taxon>
        <taxon>Spermatophyta</taxon>
        <taxon>Magnoliopsida</taxon>
        <taxon>eudicotyledons</taxon>
        <taxon>Gunneridae</taxon>
        <taxon>Pentapetalae</taxon>
        <taxon>rosids</taxon>
        <taxon>malvids</taxon>
        <taxon>Malvales</taxon>
        <taxon>Malvaceae</taxon>
        <taxon>Malvoideae</taxon>
        <taxon>Hibiscus</taxon>
    </lineage>
</organism>
<gene>
    <name evidence="2" type="ORF">V6N11_051521</name>
</gene>
<dbReference type="Proteomes" id="UP001396334">
    <property type="component" value="Unassembled WGS sequence"/>
</dbReference>
<keyword evidence="3" id="KW-1185">Reference proteome</keyword>
<feature type="compositionally biased region" description="Polar residues" evidence="1">
    <location>
        <begin position="84"/>
        <end position="140"/>
    </location>
</feature>
<feature type="region of interest" description="Disordered" evidence="1">
    <location>
        <begin position="58"/>
        <end position="163"/>
    </location>
</feature>
<evidence type="ECO:0000313" key="2">
    <source>
        <dbReference type="EMBL" id="KAK9045612.1"/>
    </source>
</evidence>
<dbReference type="EMBL" id="JBBPBN010000001">
    <property type="protein sequence ID" value="KAK9045612.1"/>
    <property type="molecule type" value="Genomic_DNA"/>
</dbReference>
<accession>A0ABR2U7C1</accession>
<evidence type="ECO:0000256" key="1">
    <source>
        <dbReference type="SAM" id="MobiDB-lite"/>
    </source>
</evidence>
<reference evidence="2 3" key="1">
    <citation type="journal article" date="2024" name="G3 (Bethesda)">
        <title>Genome assembly of Hibiscus sabdariffa L. provides insights into metabolisms of medicinal natural products.</title>
        <authorList>
            <person name="Kim T."/>
        </authorList>
    </citation>
    <scope>NUCLEOTIDE SEQUENCE [LARGE SCALE GENOMIC DNA]</scope>
    <source>
        <strain evidence="2">TK-2024</strain>
        <tissue evidence="2">Old leaves</tissue>
    </source>
</reference>
<name>A0ABR2U7C1_9ROSI</name>
<comment type="caution">
    <text evidence="2">The sequence shown here is derived from an EMBL/GenBank/DDBJ whole genome shotgun (WGS) entry which is preliminary data.</text>
</comment>
<protein>
    <submittedName>
        <fullName evidence="2">Uncharacterized protein</fullName>
    </submittedName>
</protein>
<sequence length="163" mass="17175">MHFCSSDPVFRTKSLTERTFQNTQPATTTSTPCSFTANFTGTEFHSNCNTVNALLSPSPPCSGPASRLTDTTSLPRLSKAVSHHITSNRSNPNPVSLSSKPTHSSQTTMGDSLSCPESTPVETPNSGTNSRFKTPNSGANNGFARHTRGLAPSLGASSSELSQ</sequence>
<proteinExistence type="predicted"/>
<evidence type="ECO:0000313" key="3">
    <source>
        <dbReference type="Proteomes" id="UP001396334"/>
    </source>
</evidence>